<dbReference type="Proteomes" id="UP000231183">
    <property type="component" value="Unassembled WGS sequence"/>
</dbReference>
<comment type="similarity">
    <text evidence="1">Belongs to the amidase family.</text>
</comment>
<keyword evidence="3" id="KW-0436">Ligase</keyword>
<accession>A0A2M6W3J6</accession>
<dbReference type="AlphaFoldDB" id="A0A2M6W3J6"/>
<evidence type="ECO:0000313" key="4">
    <source>
        <dbReference type="Proteomes" id="UP000231183"/>
    </source>
</evidence>
<reference evidence="4" key="1">
    <citation type="submission" date="2017-09" db="EMBL/GenBank/DDBJ databases">
        <title>Depth-based differentiation of microbial function through sediment-hosted aquifers and enrichment of novel symbionts in the deep terrestrial subsurface.</title>
        <authorList>
            <person name="Probst A.J."/>
            <person name="Ladd B."/>
            <person name="Jarett J.K."/>
            <person name="Geller-Mcgrath D.E."/>
            <person name="Sieber C.M.K."/>
            <person name="Emerson J.B."/>
            <person name="Anantharaman K."/>
            <person name="Thomas B.C."/>
            <person name="Malmstrom R."/>
            <person name="Stieglmeier M."/>
            <person name="Klingl A."/>
            <person name="Woyke T."/>
            <person name="Ryan C.M."/>
            <person name="Banfield J.F."/>
        </authorList>
    </citation>
    <scope>NUCLEOTIDE SEQUENCE [LARGE SCALE GENOMIC DNA]</scope>
</reference>
<organism evidence="3 4">
    <name type="scientific">Candidatus Magasanikbacteria bacterium CG10_big_fil_rev_8_21_14_0_10_40_10</name>
    <dbReference type="NCBI Taxonomy" id="1974648"/>
    <lineage>
        <taxon>Bacteria</taxon>
        <taxon>Candidatus Magasanikiibacteriota</taxon>
    </lineage>
</organism>
<dbReference type="SUPFAM" id="SSF75304">
    <property type="entry name" value="Amidase signature (AS) enzymes"/>
    <property type="match status" value="1"/>
</dbReference>
<keyword evidence="3" id="KW-0808">Transferase</keyword>
<dbReference type="InterPro" id="IPR036928">
    <property type="entry name" value="AS_sf"/>
</dbReference>
<proteinExistence type="inferred from homology"/>
<feature type="domain" description="Amidase" evidence="2">
    <location>
        <begin position="2"/>
        <end position="92"/>
    </location>
</feature>
<name>A0A2M6W3J6_9BACT</name>
<dbReference type="GO" id="GO:0016740">
    <property type="term" value="F:transferase activity"/>
    <property type="evidence" value="ECO:0007669"/>
    <property type="project" value="UniProtKB-KW"/>
</dbReference>
<dbReference type="EMBL" id="PFBX01000034">
    <property type="protein sequence ID" value="PIT87373.1"/>
    <property type="molecule type" value="Genomic_DNA"/>
</dbReference>
<evidence type="ECO:0000259" key="2">
    <source>
        <dbReference type="Pfam" id="PF01425"/>
    </source>
</evidence>
<dbReference type="InterPro" id="IPR000120">
    <property type="entry name" value="Amidase"/>
</dbReference>
<gene>
    <name evidence="3" type="primary">gatA</name>
    <name evidence="3" type="ORF">COU31_03245</name>
</gene>
<dbReference type="PANTHER" id="PTHR11895:SF7">
    <property type="entry name" value="GLUTAMYL-TRNA(GLN) AMIDOTRANSFERASE SUBUNIT A, MITOCHONDRIAL"/>
    <property type="match status" value="1"/>
</dbReference>
<comment type="caution">
    <text evidence="3">The sequence shown here is derived from an EMBL/GenBank/DDBJ whole genome shotgun (WGS) entry which is preliminary data.</text>
</comment>
<evidence type="ECO:0000313" key="3">
    <source>
        <dbReference type="EMBL" id="PIT87373.1"/>
    </source>
</evidence>
<protein>
    <submittedName>
        <fullName evidence="3">Asp-tRNA(Asn)/Glu-tRNA(Gln) amidotransferase GatCAB subunit A</fullName>
        <ecNumber evidence="3">6.3.5.-</ecNumber>
    </submittedName>
</protein>
<dbReference type="Gene3D" id="3.90.1300.10">
    <property type="entry name" value="Amidase signature (AS) domain"/>
    <property type="match status" value="1"/>
</dbReference>
<dbReference type="PANTHER" id="PTHR11895">
    <property type="entry name" value="TRANSAMIDASE"/>
    <property type="match status" value="1"/>
</dbReference>
<evidence type="ECO:0000256" key="1">
    <source>
        <dbReference type="ARBA" id="ARBA00009199"/>
    </source>
</evidence>
<feature type="non-terminal residue" evidence="3">
    <location>
        <position position="1"/>
    </location>
</feature>
<dbReference type="Pfam" id="PF01425">
    <property type="entry name" value="Amidase"/>
    <property type="match status" value="1"/>
</dbReference>
<dbReference type="GO" id="GO:0016874">
    <property type="term" value="F:ligase activity"/>
    <property type="evidence" value="ECO:0007669"/>
    <property type="project" value="UniProtKB-KW"/>
</dbReference>
<dbReference type="EC" id="6.3.5.-" evidence="3"/>
<sequence length="99" mass="10558">TVRTLILNDFNQVFKKVDILLTPTVPHGAFKIGEKINDPLAMYLEDIFVTGASLSGLPAISVPVGKVKVAGGGEMPLGAQLIAPRFQENNLLGIAKFLV</sequence>
<dbReference type="InterPro" id="IPR023631">
    <property type="entry name" value="Amidase_dom"/>
</dbReference>